<dbReference type="AlphaFoldDB" id="A0A146LVY8"/>
<sequence>MAPPPRVFTAPHPSYIYRPHPLYIYRPHCLRPPSLRRPSAMQQATVLAALLAVVIICSVHSSPYAGDRDFDVPFRKKPLRRGSFQGERLLLVEPFDSSPIETASAFKRGCSAFGHSCFGGHGKRSDSSSLMEPQLQQAEQRLHQRLPNTDLFKQWLQAYRGSPSLLDGQ</sequence>
<protein>
    <submittedName>
        <fullName evidence="1">Uncharacterized protein</fullName>
    </submittedName>
</protein>
<evidence type="ECO:0000313" key="1">
    <source>
        <dbReference type="EMBL" id="JAQ10856.1"/>
    </source>
</evidence>
<organism evidence="1">
    <name type="scientific">Lygus hesperus</name>
    <name type="common">Western plant bug</name>
    <dbReference type="NCBI Taxonomy" id="30085"/>
    <lineage>
        <taxon>Eukaryota</taxon>
        <taxon>Metazoa</taxon>
        <taxon>Ecdysozoa</taxon>
        <taxon>Arthropoda</taxon>
        <taxon>Hexapoda</taxon>
        <taxon>Insecta</taxon>
        <taxon>Pterygota</taxon>
        <taxon>Neoptera</taxon>
        <taxon>Paraneoptera</taxon>
        <taxon>Hemiptera</taxon>
        <taxon>Heteroptera</taxon>
        <taxon>Panheteroptera</taxon>
        <taxon>Cimicomorpha</taxon>
        <taxon>Miridae</taxon>
        <taxon>Mirini</taxon>
        <taxon>Lygus</taxon>
    </lineage>
</organism>
<accession>A0A146LVY8</accession>
<dbReference type="EMBL" id="GDHC01007773">
    <property type="protein sequence ID" value="JAQ10856.1"/>
    <property type="molecule type" value="Transcribed_RNA"/>
</dbReference>
<gene>
    <name evidence="1" type="ORF">g.40383</name>
</gene>
<proteinExistence type="predicted"/>
<reference evidence="1" key="1">
    <citation type="journal article" date="2016" name="Gigascience">
        <title>De novo construction of an expanded transcriptome assembly for the western tarnished plant bug, Lygus hesperus.</title>
        <authorList>
            <person name="Tassone E.E."/>
            <person name="Geib S.M."/>
            <person name="Hall B."/>
            <person name="Fabrick J.A."/>
            <person name="Brent C.S."/>
            <person name="Hull J.J."/>
        </authorList>
    </citation>
    <scope>NUCLEOTIDE SEQUENCE</scope>
</reference>
<name>A0A146LVY8_LYGHE</name>